<dbReference type="PANTHER" id="PTHR42939:SF1">
    <property type="entry name" value="ABC TRANSPORTER ATP-BINDING PROTEIN ALBC-RELATED"/>
    <property type="match status" value="1"/>
</dbReference>
<keyword evidence="3" id="KW-0067">ATP-binding</keyword>
<dbReference type="InterPro" id="IPR003593">
    <property type="entry name" value="AAA+_ATPase"/>
</dbReference>
<dbReference type="InterPro" id="IPR003439">
    <property type="entry name" value="ABC_transporter-like_ATP-bd"/>
</dbReference>
<dbReference type="SMART" id="SM00382">
    <property type="entry name" value="AAA"/>
    <property type="match status" value="1"/>
</dbReference>
<keyword evidence="6" id="KW-1185">Reference proteome</keyword>
<dbReference type="RefSeq" id="WP_015868851.1">
    <property type="nucleotide sequence ID" value="NC_012785.1"/>
</dbReference>
<dbReference type="SUPFAM" id="SSF52540">
    <property type="entry name" value="P-loop containing nucleoside triphosphate hydrolases"/>
    <property type="match status" value="1"/>
</dbReference>
<accession>C5CEG6</accession>
<reference evidence="5 6" key="2">
    <citation type="journal article" date="2011" name="J. Bacteriol.">
        <title>Genome Sequence of Kosmotoga olearia Strain TBF 19.5.1, a Thermophilic Bacterium with a Wide Growth Temperature Range, Isolated from the Troll B Oil Platform in the North Sea.</title>
        <authorList>
            <person name="Swithers K.S."/>
            <person name="Dipippo J.L."/>
            <person name="Bruce D.C."/>
            <person name="Detter C."/>
            <person name="Tapia R."/>
            <person name="Han S."/>
            <person name="Goodwin L.A."/>
            <person name="Han J."/>
            <person name="Woyke T."/>
            <person name="Pitluck S."/>
            <person name="Pennacchio L."/>
            <person name="Nolan M."/>
            <person name="Mikhailova N."/>
            <person name="Land M.L."/>
            <person name="Nesbo C.L."/>
            <person name="Gogarten J.P."/>
            <person name="Noll K.M."/>
        </authorList>
    </citation>
    <scope>NUCLEOTIDE SEQUENCE [LARGE SCALE GENOMIC DNA]</scope>
    <source>
        <strain evidence="6">ATCC BAA-1733 / DSM 21960 / TBF 19.5.1</strain>
    </source>
</reference>
<dbReference type="GO" id="GO:0016887">
    <property type="term" value="F:ATP hydrolysis activity"/>
    <property type="evidence" value="ECO:0007669"/>
    <property type="project" value="InterPro"/>
</dbReference>
<reference evidence="5 6" key="1">
    <citation type="submission" date="2009-06" db="EMBL/GenBank/DDBJ databases">
        <title>Complete sequence of Thermotogales bacterium TBF 19.5.1.</title>
        <authorList>
            <consortium name="US DOE Joint Genome Institute"/>
            <person name="Lucas S."/>
            <person name="Copeland A."/>
            <person name="Lapidus A."/>
            <person name="Glavina del Rio T."/>
            <person name="Tice H."/>
            <person name="Bruce D."/>
            <person name="Goodwin L."/>
            <person name="Pitluck S."/>
            <person name="Chertkov O."/>
            <person name="Brettin T."/>
            <person name="Detter J.C."/>
            <person name="Han C."/>
            <person name="Schmutz J."/>
            <person name="Larimer F."/>
            <person name="Land M."/>
            <person name="Hauser L."/>
            <person name="Kyrpides N."/>
            <person name="Ovchinnikova G."/>
            <person name="Noll K."/>
        </authorList>
    </citation>
    <scope>NUCLEOTIDE SEQUENCE [LARGE SCALE GENOMIC DNA]</scope>
    <source>
        <strain evidence="6">ATCC BAA-1733 / DSM 21960 / TBF 19.5.1</strain>
    </source>
</reference>
<dbReference type="PROSITE" id="PS00211">
    <property type="entry name" value="ABC_TRANSPORTER_1"/>
    <property type="match status" value="1"/>
</dbReference>
<keyword evidence="2" id="KW-0547">Nucleotide-binding</keyword>
<dbReference type="InterPro" id="IPR027417">
    <property type="entry name" value="P-loop_NTPase"/>
</dbReference>
<evidence type="ECO:0000259" key="4">
    <source>
        <dbReference type="PROSITE" id="PS50893"/>
    </source>
</evidence>
<dbReference type="HOGENOM" id="CLU_000604_1_2_0"/>
<dbReference type="Proteomes" id="UP000002382">
    <property type="component" value="Chromosome"/>
</dbReference>
<evidence type="ECO:0000256" key="2">
    <source>
        <dbReference type="ARBA" id="ARBA00022741"/>
    </source>
</evidence>
<evidence type="ECO:0000256" key="3">
    <source>
        <dbReference type="ARBA" id="ARBA00022840"/>
    </source>
</evidence>
<dbReference type="CDD" id="cd03230">
    <property type="entry name" value="ABC_DR_subfamily_A"/>
    <property type="match status" value="1"/>
</dbReference>
<dbReference type="eggNOG" id="COG1131">
    <property type="taxonomic scope" value="Bacteria"/>
</dbReference>
<dbReference type="InterPro" id="IPR017871">
    <property type="entry name" value="ABC_transporter-like_CS"/>
</dbReference>
<feature type="domain" description="ABC transporter" evidence="4">
    <location>
        <begin position="2"/>
        <end position="231"/>
    </location>
</feature>
<dbReference type="PANTHER" id="PTHR42939">
    <property type="entry name" value="ABC TRANSPORTER ATP-BINDING PROTEIN ALBC-RELATED"/>
    <property type="match status" value="1"/>
</dbReference>
<dbReference type="OrthoDB" id="9775135at2"/>
<dbReference type="InterPro" id="IPR051782">
    <property type="entry name" value="ABC_Transporter_VariousFunc"/>
</dbReference>
<dbReference type="STRING" id="521045.Kole_1516"/>
<dbReference type="KEGG" id="kol:Kole_1516"/>
<evidence type="ECO:0000313" key="5">
    <source>
        <dbReference type="EMBL" id="ACR80206.1"/>
    </source>
</evidence>
<gene>
    <name evidence="5" type="ordered locus">Kole_1516</name>
</gene>
<dbReference type="Pfam" id="PF00005">
    <property type="entry name" value="ABC_tran"/>
    <property type="match status" value="1"/>
</dbReference>
<proteinExistence type="predicted"/>
<dbReference type="AlphaFoldDB" id="C5CEG6"/>
<dbReference type="EMBL" id="CP001634">
    <property type="protein sequence ID" value="ACR80206.1"/>
    <property type="molecule type" value="Genomic_DNA"/>
</dbReference>
<dbReference type="Gene3D" id="3.40.50.300">
    <property type="entry name" value="P-loop containing nucleotide triphosphate hydrolases"/>
    <property type="match status" value="1"/>
</dbReference>
<dbReference type="GO" id="GO:0005524">
    <property type="term" value="F:ATP binding"/>
    <property type="evidence" value="ECO:0007669"/>
    <property type="project" value="UniProtKB-KW"/>
</dbReference>
<evidence type="ECO:0000313" key="6">
    <source>
        <dbReference type="Proteomes" id="UP000002382"/>
    </source>
</evidence>
<sequence>MIHAKDLTKRFGDLVAVDHVSLDIPAGQIYGFLGPNGAGKTTTIKMLTGILRPTEGKIRILGMDMDKDELEIKRQIGVVPDEPKMYDNLKGFEFARFIMEIYRVPKEETERRFYEICKAFSIDYLDKFISDYSHGMKQKLMMAVTLMRQPRVIFLDEPTVGLDARSAKILKLWLKKMAQTGATIFLTTHVLEVAEKMCDRIGIIDKGRLIAQGTLEELRELSGDKKSSLEDLFLELTGGNEFKDIIDQLGE</sequence>
<name>C5CEG6_KOSOT</name>
<keyword evidence="1" id="KW-0813">Transport</keyword>
<evidence type="ECO:0000256" key="1">
    <source>
        <dbReference type="ARBA" id="ARBA00022448"/>
    </source>
</evidence>
<dbReference type="PROSITE" id="PS50893">
    <property type="entry name" value="ABC_TRANSPORTER_2"/>
    <property type="match status" value="1"/>
</dbReference>
<organism evidence="5 6">
    <name type="scientific">Kosmotoga olearia (strain ATCC BAA-1733 / DSM 21960 / TBF 19.5.1)</name>
    <dbReference type="NCBI Taxonomy" id="521045"/>
    <lineage>
        <taxon>Bacteria</taxon>
        <taxon>Thermotogati</taxon>
        <taxon>Thermotogota</taxon>
        <taxon>Thermotogae</taxon>
        <taxon>Kosmotogales</taxon>
        <taxon>Kosmotogaceae</taxon>
        <taxon>Kosmotoga</taxon>
    </lineage>
</organism>
<protein>
    <submittedName>
        <fullName evidence="5">ABC transporter related</fullName>
    </submittedName>
</protein>